<name>A0A9D5CA33_9LILI</name>
<reference evidence="3" key="2">
    <citation type="journal article" date="2022" name="Hortic Res">
        <title>The genome of Dioscorea zingiberensis sheds light on the biosynthesis, origin and evolution of the medicinally important diosgenin saponins.</title>
        <authorList>
            <person name="Li Y."/>
            <person name="Tan C."/>
            <person name="Li Z."/>
            <person name="Guo J."/>
            <person name="Li S."/>
            <person name="Chen X."/>
            <person name="Wang C."/>
            <person name="Dai X."/>
            <person name="Yang H."/>
            <person name="Song W."/>
            <person name="Hou L."/>
            <person name="Xu J."/>
            <person name="Tong Z."/>
            <person name="Xu A."/>
            <person name="Yuan X."/>
            <person name="Wang W."/>
            <person name="Yang Q."/>
            <person name="Chen L."/>
            <person name="Sun Z."/>
            <person name="Wang K."/>
            <person name="Pan B."/>
            <person name="Chen J."/>
            <person name="Bao Y."/>
            <person name="Liu F."/>
            <person name="Qi X."/>
            <person name="Gang D.R."/>
            <person name="Wen J."/>
            <person name="Li J."/>
        </authorList>
    </citation>
    <scope>NUCLEOTIDE SEQUENCE</scope>
    <source>
        <strain evidence="3">Dzin_1.0</strain>
    </source>
</reference>
<evidence type="ECO:0000313" key="4">
    <source>
        <dbReference type="Proteomes" id="UP001085076"/>
    </source>
</evidence>
<evidence type="ECO:0000256" key="1">
    <source>
        <dbReference type="SAM" id="Coils"/>
    </source>
</evidence>
<feature type="coiled-coil region" evidence="1">
    <location>
        <begin position="167"/>
        <end position="217"/>
    </location>
</feature>
<evidence type="ECO:0000256" key="2">
    <source>
        <dbReference type="SAM" id="MobiDB-lite"/>
    </source>
</evidence>
<accession>A0A9D5CA33</accession>
<organism evidence="3 4">
    <name type="scientific">Dioscorea zingiberensis</name>
    <dbReference type="NCBI Taxonomy" id="325984"/>
    <lineage>
        <taxon>Eukaryota</taxon>
        <taxon>Viridiplantae</taxon>
        <taxon>Streptophyta</taxon>
        <taxon>Embryophyta</taxon>
        <taxon>Tracheophyta</taxon>
        <taxon>Spermatophyta</taxon>
        <taxon>Magnoliopsida</taxon>
        <taxon>Liliopsida</taxon>
        <taxon>Dioscoreales</taxon>
        <taxon>Dioscoreaceae</taxon>
        <taxon>Dioscorea</taxon>
    </lineage>
</organism>
<evidence type="ECO:0000313" key="3">
    <source>
        <dbReference type="EMBL" id="KAJ0969311.1"/>
    </source>
</evidence>
<dbReference type="PANTHER" id="PTHR37076">
    <property type="entry name" value="HISTONE-LYSINE N-METHYLTRANSFERASE, H3 LYSINE-79 SPECIFIC-LIKE-RELATED"/>
    <property type="match status" value="1"/>
</dbReference>
<protein>
    <submittedName>
        <fullName evidence="3">Uncharacterized protein</fullName>
    </submittedName>
</protein>
<dbReference type="OrthoDB" id="1725125at2759"/>
<dbReference type="EMBL" id="JAGGNH010000006">
    <property type="protein sequence ID" value="KAJ0969311.1"/>
    <property type="molecule type" value="Genomic_DNA"/>
</dbReference>
<feature type="region of interest" description="Disordered" evidence="2">
    <location>
        <begin position="123"/>
        <end position="145"/>
    </location>
</feature>
<keyword evidence="4" id="KW-1185">Reference proteome</keyword>
<dbReference type="AlphaFoldDB" id="A0A9D5CA33"/>
<dbReference type="PANTHER" id="PTHR37076:SF3">
    <property type="entry name" value="STRESS RESPONSE PROTEIN NST1-LIKE"/>
    <property type="match status" value="1"/>
</dbReference>
<sequence>MKRKKWTEEEESTLLTEYSSLRSSGAIARLRTREKKFQPIADRVNAGHHLRDPSAFPFLWSWRDVSVKIQNMRHQFLNVKLKIQSSPGSFDWDHGLHLWSNLLRYRDVFGDLDLENPSTVPSDCEGIDVDGDDDKGSGGQSVRKSKRKWKKMRVVAVRVAELGEIVVRRREREAAEEEEEEQRWRRVRRLKDGEEEEREMRRRMRREEQRREEEEMDWRERLMGMQMEHEKQVMQMHADACQAQMQVLGILVRVVCQLLGPGGGGGDSIGGMAGMTTQMNSRRSQPTIPTVSLPLNW</sequence>
<reference evidence="3" key="1">
    <citation type="submission" date="2021-03" db="EMBL/GenBank/DDBJ databases">
        <authorList>
            <person name="Li Z."/>
            <person name="Yang C."/>
        </authorList>
    </citation>
    <scope>NUCLEOTIDE SEQUENCE</scope>
    <source>
        <strain evidence="3">Dzin_1.0</strain>
        <tissue evidence="3">Leaf</tissue>
    </source>
</reference>
<gene>
    <name evidence="3" type="ORF">J5N97_022188</name>
</gene>
<keyword evidence="1" id="KW-0175">Coiled coil</keyword>
<proteinExistence type="predicted"/>
<dbReference type="Proteomes" id="UP001085076">
    <property type="component" value="Miscellaneous, Linkage group lg06"/>
</dbReference>
<comment type="caution">
    <text evidence="3">The sequence shown here is derived from an EMBL/GenBank/DDBJ whole genome shotgun (WGS) entry which is preliminary data.</text>
</comment>